<name>A0A4U2ZXS1_9BACI</name>
<protein>
    <submittedName>
        <fullName evidence="1">Siderophore biosynthesis protein</fullName>
    </submittedName>
</protein>
<accession>A0A4U2ZXS1</accession>
<feature type="non-terminal residue" evidence="1">
    <location>
        <position position="58"/>
    </location>
</feature>
<proteinExistence type="predicted"/>
<organism evidence="1 2">
    <name type="scientific">Bacillus wiedmannii</name>
    <dbReference type="NCBI Taxonomy" id="1890302"/>
    <lineage>
        <taxon>Bacteria</taxon>
        <taxon>Bacillati</taxon>
        <taxon>Bacillota</taxon>
        <taxon>Bacilli</taxon>
        <taxon>Bacillales</taxon>
        <taxon>Bacillaceae</taxon>
        <taxon>Bacillus</taxon>
        <taxon>Bacillus cereus group</taxon>
    </lineage>
</organism>
<evidence type="ECO:0000313" key="1">
    <source>
        <dbReference type="EMBL" id="TKI80186.1"/>
    </source>
</evidence>
<dbReference type="EMBL" id="SZON01003436">
    <property type="protein sequence ID" value="TKI80186.1"/>
    <property type="molecule type" value="Genomic_DNA"/>
</dbReference>
<dbReference type="Proteomes" id="UP000305222">
    <property type="component" value="Unassembled WGS sequence"/>
</dbReference>
<comment type="caution">
    <text evidence="1">The sequence shown here is derived from an EMBL/GenBank/DDBJ whole genome shotgun (WGS) entry which is preliminary data.</text>
</comment>
<dbReference type="AlphaFoldDB" id="A0A4U2ZXS1"/>
<gene>
    <name evidence="1" type="ORF">FC699_35175</name>
</gene>
<sequence>MRVDMYHTRILKALESKDYISVRRRVLRQLVESLIYEGIITPIRIENEEQILFLIQGL</sequence>
<reference evidence="1 2" key="1">
    <citation type="journal article" date="2019" name="Environ. Microbiol.">
        <title>An active ?-lactamase is a part of an orchestrated cell wall stress resistance network of Bacillus subtilis and related rhizosphere species.</title>
        <authorList>
            <person name="Bucher T."/>
            <person name="Keren-Paz A."/>
            <person name="Hausser J."/>
            <person name="Olender T."/>
            <person name="Cytryn E."/>
            <person name="Kolodkin-Gal I."/>
        </authorList>
    </citation>
    <scope>NUCLEOTIDE SEQUENCE [LARGE SCALE GENOMIC DNA]</scope>
    <source>
        <strain evidence="1 2">I5</strain>
    </source>
</reference>
<evidence type="ECO:0000313" key="2">
    <source>
        <dbReference type="Proteomes" id="UP000305222"/>
    </source>
</evidence>